<dbReference type="GO" id="GO:0004222">
    <property type="term" value="F:metalloendopeptidase activity"/>
    <property type="evidence" value="ECO:0007669"/>
    <property type="project" value="InterPro"/>
</dbReference>
<dbReference type="Gene3D" id="3.40.390.10">
    <property type="entry name" value="Collagenase (Catalytic Domain)"/>
    <property type="match status" value="1"/>
</dbReference>
<proteinExistence type="predicted"/>
<dbReference type="Proteomes" id="UP000570361">
    <property type="component" value="Unassembled WGS sequence"/>
</dbReference>
<evidence type="ECO:0000259" key="5">
    <source>
        <dbReference type="Pfam" id="PF00413"/>
    </source>
</evidence>
<dbReference type="Pfam" id="PF00413">
    <property type="entry name" value="Peptidase_M10"/>
    <property type="match status" value="1"/>
</dbReference>
<keyword evidence="1 6" id="KW-0645">Protease</keyword>
<reference evidence="6 7" key="1">
    <citation type="submission" date="2020-08" db="EMBL/GenBank/DDBJ databases">
        <title>Genomic Encyclopedia of Type Strains, Phase III (KMG-III): the genomes of soil and plant-associated and newly described type strains.</title>
        <authorList>
            <person name="Whitman W."/>
        </authorList>
    </citation>
    <scope>NUCLEOTIDE SEQUENCE [LARGE SCALE GENOMIC DNA]</scope>
    <source>
        <strain evidence="6 7">CECT 5862</strain>
    </source>
</reference>
<protein>
    <submittedName>
        <fullName evidence="6">Putative Zn-dependent protease</fullName>
    </submittedName>
</protein>
<organism evidence="6 7">
    <name type="scientific">Paenibacillus phyllosphaerae</name>
    <dbReference type="NCBI Taxonomy" id="274593"/>
    <lineage>
        <taxon>Bacteria</taxon>
        <taxon>Bacillati</taxon>
        <taxon>Bacillota</taxon>
        <taxon>Bacilli</taxon>
        <taxon>Bacillales</taxon>
        <taxon>Paenibacillaceae</taxon>
        <taxon>Paenibacillus</taxon>
    </lineage>
</organism>
<dbReference type="GO" id="GO:0031012">
    <property type="term" value="C:extracellular matrix"/>
    <property type="evidence" value="ECO:0007669"/>
    <property type="project" value="InterPro"/>
</dbReference>
<evidence type="ECO:0000313" key="7">
    <source>
        <dbReference type="Proteomes" id="UP000570361"/>
    </source>
</evidence>
<dbReference type="GO" id="GO:0006508">
    <property type="term" value="P:proteolysis"/>
    <property type="evidence" value="ECO:0007669"/>
    <property type="project" value="UniProtKB-KW"/>
</dbReference>
<dbReference type="InterPro" id="IPR001818">
    <property type="entry name" value="Pept_M10_metallopeptidase"/>
</dbReference>
<sequence>MDMMKFVSKNKTTITMIALGIVVFVGTSYVSTVQAKGLGYRWYSKTTAVQFNVPFNDTWKTPIQAAMSSWNNVADANTSDSATSLPKLSVTTTDVENDFYTVNSTSYPWSGKMFPTKYTSGGKEYLSATDIAFNLRYSFTNGAEENKIDIQVNAAHELGHALGVAHCHEEGETHNSGDSNNTMYPSVFFNTTYQRSLESYDTASFQLIYWD</sequence>
<dbReference type="GO" id="GO:0008270">
    <property type="term" value="F:zinc ion binding"/>
    <property type="evidence" value="ECO:0007669"/>
    <property type="project" value="InterPro"/>
</dbReference>
<dbReference type="RefSeq" id="WP_183595883.1">
    <property type="nucleotide sequence ID" value="NZ_JACHXK010000001.1"/>
</dbReference>
<dbReference type="InterPro" id="IPR024079">
    <property type="entry name" value="MetalloPept_cat_dom_sf"/>
</dbReference>
<accession>A0A7W5ASZ2</accession>
<dbReference type="EMBL" id="JACHXK010000001">
    <property type="protein sequence ID" value="MBB3108098.1"/>
    <property type="molecule type" value="Genomic_DNA"/>
</dbReference>
<feature type="domain" description="Peptidase M10 metallopeptidase" evidence="5">
    <location>
        <begin position="58"/>
        <end position="209"/>
    </location>
</feature>
<name>A0A7W5ASZ2_9BACL</name>
<evidence type="ECO:0000256" key="3">
    <source>
        <dbReference type="ARBA" id="ARBA00022801"/>
    </source>
</evidence>
<keyword evidence="7" id="KW-1185">Reference proteome</keyword>
<gene>
    <name evidence="6" type="ORF">FHS18_000126</name>
</gene>
<evidence type="ECO:0000313" key="6">
    <source>
        <dbReference type="EMBL" id="MBB3108098.1"/>
    </source>
</evidence>
<evidence type="ECO:0000256" key="1">
    <source>
        <dbReference type="ARBA" id="ARBA00022670"/>
    </source>
</evidence>
<keyword evidence="3" id="KW-0378">Hydrolase</keyword>
<comment type="caution">
    <text evidence="6">The sequence shown here is derived from an EMBL/GenBank/DDBJ whole genome shotgun (WGS) entry which is preliminary data.</text>
</comment>
<dbReference type="AlphaFoldDB" id="A0A7W5ASZ2"/>
<keyword evidence="4" id="KW-0862">Zinc</keyword>
<dbReference type="SUPFAM" id="SSF55486">
    <property type="entry name" value="Metalloproteases ('zincins'), catalytic domain"/>
    <property type="match status" value="1"/>
</dbReference>
<evidence type="ECO:0000256" key="4">
    <source>
        <dbReference type="ARBA" id="ARBA00022833"/>
    </source>
</evidence>
<evidence type="ECO:0000256" key="2">
    <source>
        <dbReference type="ARBA" id="ARBA00022723"/>
    </source>
</evidence>
<keyword evidence="2" id="KW-0479">Metal-binding</keyword>